<dbReference type="NCBIfam" id="TIGR03802">
    <property type="entry name" value="Asp_Ala_antiprt"/>
    <property type="match status" value="1"/>
</dbReference>
<evidence type="ECO:0000256" key="1">
    <source>
        <dbReference type="ARBA" id="ARBA00004651"/>
    </source>
</evidence>
<feature type="transmembrane region" description="Helical" evidence="8">
    <location>
        <begin position="61"/>
        <end position="80"/>
    </location>
</feature>
<dbReference type="RefSeq" id="WP_369863338.1">
    <property type="nucleotide sequence ID" value="NZ_JBCLPP010000013.1"/>
</dbReference>
<keyword evidence="4" id="KW-1003">Cell membrane</keyword>
<reference evidence="10 11" key="1">
    <citation type="submission" date="2024-03" db="EMBL/GenBank/DDBJ databases">
        <title>Mouse gut bacterial collection (mGBC) of GemPharmatech.</title>
        <authorList>
            <person name="He Y."/>
            <person name="Dong L."/>
            <person name="Wu D."/>
            <person name="Gao X."/>
            <person name="Lin Z."/>
        </authorList>
    </citation>
    <scope>NUCLEOTIDE SEQUENCE [LARGE SCALE GENOMIC DNA]</scope>
    <source>
        <strain evidence="10 11">54-13</strain>
    </source>
</reference>
<evidence type="ECO:0000256" key="3">
    <source>
        <dbReference type="ARBA" id="ARBA00022448"/>
    </source>
</evidence>
<keyword evidence="11" id="KW-1185">Reference proteome</keyword>
<feature type="transmembrane region" description="Helical" evidence="8">
    <location>
        <begin position="454"/>
        <end position="472"/>
    </location>
</feature>
<dbReference type="InterPro" id="IPR006512">
    <property type="entry name" value="YidE_YbjL"/>
</dbReference>
<evidence type="ECO:0000256" key="4">
    <source>
        <dbReference type="ARBA" id="ARBA00022475"/>
    </source>
</evidence>
<dbReference type="PROSITE" id="PS51202">
    <property type="entry name" value="RCK_C"/>
    <property type="match status" value="1"/>
</dbReference>
<keyword evidence="6 8" id="KW-1133">Transmembrane helix</keyword>
<dbReference type="EMBL" id="JBCLPP010000013">
    <property type="protein sequence ID" value="MEY8245149.1"/>
    <property type="molecule type" value="Genomic_DNA"/>
</dbReference>
<dbReference type="PANTHER" id="PTHR30445:SF9">
    <property type="match status" value="1"/>
</dbReference>
<sequence>MWIIDTFREYPSLAIFLTIGVGFLIGQLKYKGFSLGIVTSVLLVGIVVGQMDISIPGPVKSVFFLMFLFAIGYSVGPQFFRSLKGDGVKQVYFAVLMCVTVLVVTWGTAKLFGYNTGEALGLFSGAQTISAVIGVGEDTIGTLGVSEETKKQWLDMIPVCYAVTYIFGTIGSAYLLGNIGPRLLGGLDKVKAQTAELEKTMSQSSITNDPAFIDASRPVAFRAYKVTSDFFDTPKSVDDIEAHFKELGRRIFVERVRTSEGIAEVSTKPMVAKGDEIVLSGRREFIIEDESWIGPEVSDLEFLSFAAEDIPVMITKKTVDGLTVDQLRSKPFMYGVTIKKITRGTVSIPVLAQTQLLGGDIIEIVGLPQEVTAAAEKLGYIDRPTNKTDFVFVGFGILIGGLIGALTIHLGGVPISLSTSGGALIAGLIFGWLRSKHPTFGRIPDASLWVLNNLGLNMFIAVIGITAGPSFISGLKDVGFMLLFAGIIATTLPLLIGIFMGAKIFHFHPAITLGCCAGARTTTAALGAIQDSLNSTIPAMGYTITYAIGNTLLIIWGVVLVLIM</sequence>
<dbReference type="InterPro" id="IPR022457">
    <property type="entry name" value="Asp_Ala_antiprt"/>
</dbReference>
<evidence type="ECO:0000256" key="7">
    <source>
        <dbReference type="ARBA" id="ARBA00023136"/>
    </source>
</evidence>
<comment type="subcellular location">
    <subcellularLocation>
        <location evidence="1">Cell membrane</location>
        <topology evidence="1">Multi-pass membrane protein</topology>
    </subcellularLocation>
</comment>
<dbReference type="SUPFAM" id="SSF116726">
    <property type="entry name" value="TrkA C-terminal domain-like"/>
    <property type="match status" value="1"/>
</dbReference>
<keyword evidence="3" id="KW-0813">Transport</keyword>
<feature type="transmembrane region" description="Helical" evidence="8">
    <location>
        <begin position="541"/>
        <end position="563"/>
    </location>
</feature>
<protein>
    <submittedName>
        <fullName evidence="10">Aspartate-alanine antiporter</fullName>
    </submittedName>
</protein>
<dbReference type="InterPro" id="IPR036721">
    <property type="entry name" value="RCK_C_sf"/>
</dbReference>
<feature type="domain" description="RCK C-terminal" evidence="9">
    <location>
        <begin position="300"/>
        <end position="381"/>
    </location>
</feature>
<dbReference type="Proteomes" id="UP001565200">
    <property type="component" value="Unassembled WGS sequence"/>
</dbReference>
<feature type="transmembrane region" description="Helical" evidence="8">
    <location>
        <begin position="92"/>
        <end position="112"/>
    </location>
</feature>
<keyword evidence="7 8" id="KW-0472">Membrane</keyword>
<accession>A0ABV4CUW1</accession>
<comment type="caution">
    <text evidence="10">The sequence shown here is derived from an EMBL/GenBank/DDBJ whole genome shotgun (WGS) entry which is preliminary data.</text>
</comment>
<evidence type="ECO:0000259" key="9">
    <source>
        <dbReference type="PROSITE" id="PS51202"/>
    </source>
</evidence>
<feature type="transmembrane region" description="Helical" evidence="8">
    <location>
        <begin position="390"/>
        <end position="409"/>
    </location>
</feature>
<gene>
    <name evidence="10" type="primary">aspT</name>
    <name evidence="10" type="ORF">AAK873_05900</name>
</gene>
<evidence type="ECO:0000313" key="10">
    <source>
        <dbReference type="EMBL" id="MEY8245149.1"/>
    </source>
</evidence>
<name>A0ABV4CUW1_9BACT</name>
<feature type="transmembrane region" description="Helical" evidence="8">
    <location>
        <begin position="511"/>
        <end position="529"/>
    </location>
</feature>
<feature type="transmembrane region" description="Helical" evidence="8">
    <location>
        <begin position="32"/>
        <end position="49"/>
    </location>
</feature>
<feature type="transmembrane region" description="Helical" evidence="8">
    <location>
        <begin position="478"/>
        <end position="499"/>
    </location>
</feature>
<dbReference type="NCBIfam" id="TIGR01625">
    <property type="entry name" value="YidE_YbjL_dupl"/>
    <property type="match status" value="1"/>
</dbReference>
<organism evidence="10 11">
    <name type="scientific">Heminiphilus faecis</name>
    <dbReference type="NCBI Taxonomy" id="2601703"/>
    <lineage>
        <taxon>Bacteria</taxon>
        <taxon>Pseudomonadati</taxon>
        <taxon>Bacteroidota</taxon>
        <taxon>Bacteroidia</taxon>
        <taxon>Bacteroidales</taxon>
        <taxon>Muribaculaceae</taxon>
        <taxon>Heminiphilus</taxon>
    </lineage>
</organism>
<feature type="transmembrane region" description="Helical" evidence="8">
    <location>
        <begin position="7"/>
        <end position="26"/>
    </location>
</feature>
<evidence type="ECO:0000256" key="2">
    <source>
        <dbReference type="ARBA" id="ARBA00009854"/>
    </source>
</evidence>
<dbReference type="InterPro" id="IPR050144">
    <property type="entry name" value="AAE_transporter"/>
</dbReference>
<dbReference type="InterPro" id="IPR006037">
    <property type="entry name" value="RCK_C"/>
</dbReference>
<dbReference type="Pfam" id="PF06826">
    <property type="entry name" value="Asp-Al_Ex"/>
    <property type="match status" value="2"/>
</dbReference>
<keyword evidence="5 8" id="KW-0812">Transmembrane</keyword>
<proteinExistence type="inferred from homology"/>
<evidence type="ECO:0000256" key="8">
    <source>
        <dbReference type="SAM" id="Phobius"/>
    </source>
</evidence>
<evidence type="ECO:0000256" key="5">
    <source>
        <dbReference type="ARBA" id="ARBA00022692"/>
    </source>
</evidence>
<feature type="transmembrane region" description="Helical" evidence="8">
    <location>
        <begin position="156"/>
        <end position="176"/>
    </location>
</feature>
<feature type="transmembrane region" description="Helical" evidence="8">
    <location>
        <begin position="415"/>
        <end position="433"/>
    </location>
</feature>
<comment type="similarity">
    <text evidence="2">Belongs to the AAE transporter (TC 2.A.81) family.</text>
</comment>
<evidence type="ECO:0000256" key="6">
    <source>
        <dbReference type="ARBA" id="ARBA00022989"/>
    </source>
</evidence>
<dbReference type="PANTHER" id="PTHR30445">
    <property type="entry name" value="K(+)_H(+) ANTIPORTER SUBUNIT KHTT"/>
    <property type="match status" value="1"/>
</dbReference>
<evidence type="ECO:0000313" key="11">
    <source>
        <dbReference type="Proteomes" id="UP001565200"/>
    </source>
</evidence>